<name>A0A1H8JQY0_9RHOB</name>
<evidence type="ECO:0000256" key="4">
    <source>
        <dbReference type="PROSITE-ProRule" id="PRU00339"/>
    </source>
</evidence>
<dbReference type="PANTHER" id="PTHR44943">
    <property type="entry name" value="CELLULOSE SYNTHASE OPERON PROTEIN C"/>
    <property type="match status" value="1"/>
</dbReference>
<dbReference type="Gene3D" id="1.25.40.10">
    <property type="entry name" value="Tetratricopeptide repeat domain"/>
    <property type="match status" value="1"/>
</dbReference>
<dbReference type="SUPFAM" id="SSF46894">
    <property type="entry name" value="C-terminal effector domain of the bipartite response regulators"/>
    <property type="match status" value="1"/>
</dbReference>
<dbReference type="AlphaFoldDB" id="A0A1H8JQY0"/>
<dbReference type="Pfam" id="PF00486">
    <property type="entry name" value="Trans_reg_C"/>
    <property type="match status" value="1"/>
</dbReference>
<keyword evidence="1" id="KW-0677">Repeat</keyword>
<dbReference type="Pfam" id="PF13431">
    <property type="entry name" value="TPR_17"/>
    <property type="match status" value="1"/>
</dbReference>
<keyword evidence="2 4" id="KW-0802">TPR repeat</keyword>
<evidence type="ECO:0000313" key="7">
    <source>
        <dbReference type="EMBL" id="SEN83089.1"/>
    </source>
</evidence>
<organism evidence="7 8">
    <name type="scientific">Roseovarius tolerans</name>
    <dbReference type="NCBI Taxonomy" id="74031"/>
    <lineage>
        <taxon>Bacteria</taxon>
        <taxon>Pseudomonadati</taxon>
        <taxon>Pseudomonadota</taxon>
        <taxon>Alphaproteobacteria</taxon>
        <taxon>Rhodobacterales</taxon>
        <taxon>Roseobacteraceae</taxon>
        <taxon>Roseovarius</taxon>
    </lineage>
</organism>
<evidence type="ECO:0000256" key="2">
    <source>
        <dbReference type="ARBA" id="ARBA00022803"/>
    </source>
</evidence>
<accession>A0A1H8JQY0</accession>
<evidence type="ECO:0000256" key="1">
    <source>
        <dbReference type="ARBA" id="ARBA00022737"/>
    </source>
</evidence>
<feature type="domain" description="OmpR/PhoB-type" evidence="6">
    <location>
        <begin position="1"/>
        <end position="98"/>
    </location>
</feature>
<proteinExistence type="predicted"/>
<dbReference type="PANTHER" id="PTHR44943:SF8">
    <property type="entry name" value="TPR REPEAT-CONTAINING PROTEIN MJ0263"/>
    <property type="match status" value="1"/>
</dbReference>
<reference evidence="7 8" key="1">
    <citation type="submission" date="2016-10" db="EMBL/GenBank/DDBJ databases">
        <authorList>
            <person name="de Groot N.N."/>
        </authorList>
    </citation>
    <scope>NUCLEOTIDE SEQUENCE [LARGE SCALE GENOMIC DNA]</scope>
    <source>
        <strain evidence="7 8">DSM 11457</strain>
    </source>
</reference>
<dbReference type="InterPro" id="IPR036388">
    <property type="entry name" value="WH-like_DNA-bd_sf"/>
</dbReference>
<dbReference type="InterPro" id="IPR051685">
    <property type="entry name" value="Ycf3/AcsC/BcsC/TPR_MFPF"/>
</dbReference>
<dbReference type="InterPro" id="IPR019734">
    <property type="entry name" value="TPR_rpt"/>
</dbReference>
<gene>
    <name evidence="7" type="ORF">SAMN04488077_1355</name>
</gene>
<dbReference type="RefSeq" id="WP_074788342.1">
    <property type="nucleotide sequence ID" value="NZ_FOBO01000035.1"/>
</dbReference>
<dbReference type="Gene3D" id="3.40.50.10070">
    <property type="entry name" value="TolB, N-terminal domain"/>
    <property type="match status" value="1"/>
</dbReference>
<dbReference type="InterPro" id="IPR016032">
    <property type="entry name" value="Sig_transdc_resp-reg_C-effctor"/>
</dbReference>
<keyword evidence="3 5" id="KW-0238">DNA-binding</keyword>
<dbReference type="CDD" id="cd00383">
    <property type="entry name" value="trans_reg_C"/>
    <property type="match status" value="1"/>
</dbReference>
<evidence type="ECO:0000259" key="6">
    <source>
        <dbReference type="PROSITE" id="PS51755"/>
    </source>
</evidence>
<dbReference type="GO" id="GO:0003677">
    <property type="term" value="F:DNA binding"/>
    <property type="evidence" value="ECO:0007669"/>
    <property type="project" value="UniProtKB-UniRule"/>
</dbReference>
<dbReference type="SMART" id="SM00862">
    <property type="entry name" value="Trans_reg_C"/>
    <property type="match status" value="1"/>
</dbReference>
<dbReference type="SUPFAM" id="SSF48452">
    <property type="entry name" value="TPR-like"/>
    <property type="match status" value="1"/>
</dbReference>
<dbReference type="Gene3D" id="1.10.10.10">
    <property type="entry name" value="Winged helix-like DNA-binding domain superfamily/Winged helix DNA-binding domain"/>
    <property type="match status" value="1"/>
</dbReference>
<dbReference type="InterPro" id="IPR011990">
    <property type="entry name" value="TPR-like_helical_dom_sf"/>
</dbReference>
<dbReference type="InterPro" id="IPR001867">
    <property type="entry name" value="OmpR/PhoB-type_DNA-bd"/>
</dbReference>
<evidence type="ECO:0000256" key="5">
    <source>
        <dbReference type="PROSITE-ProRule" id="PRU01091"/>
    </source>
</evidence>
<dbReference type="GO" id="GO:0006355">
    <property type="term" value="P:regulation of DNA-templated transcription"/>
    <property type="evidence" value="ECO:0007669"/>
    <property type="project" value="InterPro"/>
</dbReference>
<dbReference type="GO" id="GO:0000160">
    <property type="term" value="P:phosphorelay signal transduction system"/>
    <property type="evidence" value="ECO:0007669"/>
    <property type="project" value="InterPro"/>
</dbReference>
<dbReference type="EMBL" id="FOBO01000035">
    <property type="protein sequence ID" value="SEN83089.1"/>
    <property type="molecule type" value="Genomic_DNA"/>
</dbReference>
<evidence type="ECO:0000256" key="3">
    <source>
        <dbReference type="ARBA" id="ARBA00023125"/>
    </source>
</evidence>
<dbReference type="Proteomes" id="UP000182160">
    <property type="component" value="Unassembled WGS sequence"/>
</dbReference>
<feature type="DNA-binding region" description="OmpR/PhoB-type" evidence="5">
    <location>
        <begin position="1"/>
        <end position="98"/>
    </location>
</feature>
<protein>
    <submittedName>
        <fullName evidence="7">Adenylate cyclase</fullName>
    </submittedName>
</protein>
<dbReference type="PROSITE" id="PS50005">
    <property type="entry name" value="TPR"/>
    <property type="match status" value="1"/>
</dbReference>
<dbReference type="SMART" id="SM00028">
    <property type="entry name" value="TPR"/>
    <property type="match status" value="2"/>
</dbReference>
<feature type="repeat" description="TPR" evidence="4">
    <location>
        <begin position="341"/>
        <end position="374"/>
    </location>
</feature>
<dbReference type="PROSITE" id="PS51755">
    <property type="entry name" value="OMPR_PHOB"/>
    <property type="match status" value="1"/>
</dbReference>
<sequence>MNFKFGDFSVDTEQLELRQADEFIALQPQAFSLLVFLIENADRVVSKDDIIETVWKGRIVGDGTLNARINALRRALNDDGVSQSVIKTFPRQGFRFVAKLSDEVIEPILAASVVAAASSHASIAVLPFVNIGADQEQEYFADGLTEDLITDLSKINDLFVIARNSSFSYRNSPKNVMQIGQELSVGHVLEGSVRKAGNRVRINAQLIDASNGGHVWAERYDSDLQDIFALQDEITEKIISALHVNLKKIPNKNRSTHSVEAFELSLKGRAKFFMFSPETNQECISLYDQALAIDPEFADAWAGLVFLYQSGWSFAWPGYDDGLKIAADKAEHAINLAPMSSLANSRYGWVQTFLRNPEAAIKSFETALEIDPNNADTYFWFSEALNYAGQPERAIEMGLTGLQFDPIAPPNALHHIAHGHFLSGDLVEAEEYEWRAIRMAPSFPPARIVMSAILVEAGRVEEAKEQVADLLAIDSDYTFQRFDERYPYHDQEHHRRMTTAIKLAGIK</sequence>
<evidence type="ECO:0000313" key="8">
    <source>
        <dbReference type="Proteomes" id="UP000182160"/>
    </source>
</evidence>